<dbReference type="EMBL" id="WHUG01000022">
    <property type="protein sequence ID" value="MQA42508.1"/>
    <property type="molecule type" value="Genomic_DNA"/>
</dbReference>
<accession>A0A6A7NBW6</accession>
<dbReference type="Proteomes" id="UP000440498">
    <property type="component" value="Unassembled WGS sequence"/>
</dbReference>
<name>A0A6A7NBW6_9BURK</name>
<dbReference type="PANTHER" id="PTHR33525:SF3">
    <property type="entry name" value="RIBONUCLEASE Y"/>
    <property type="match status" value="1"/>
</dbReference>
<gene>
    <name evidence="2" type="ORF">GEV02_30685</name>
</gene>
<dbReference type="InterPro" id="IPR006675">
    <property type="entry name" value="HDIG_dom"/>
</dbReference>
<dbReference type="InterPro" id="IPR013976">
    <property type="entry name" value="HDOD"/>
</dbReference>
<dbReference type="SMART" id="SM00471">
    <property type="entry name" value="HDc"/>
    <property type="match status" value="1"/>
</dbReference>
<dbReference type="NCBIfam" id="TIGR00277">
    <property type="entry name" value="HDIG"/>
    <property type="match status" value="1"/>
</dbReference>
<reference evidence="2 3" key="1">
    <citation type="submission" date="2019-10" db="EMBL/GenBank/DDBJ databases">
        <title>Two novel species isolated from a subtropical stream in China.</title>
        <authorList>
            <person name="Lu H."/>
        </authorList>
    </citation>
    <scope>NUCLEOTIDE SEQUENCE [LARGE SCALE GENOMIC DNA]</scope>
    <source>
        <strain evidence="2 3">FT29W</strain>
    </source>
</reference>
<comment type="caution">
    <text evidence="2">The sequence shown here is derived from an EMBL/GenBank/DDBJ whole genome shotgun (WGS) entry which is preliminary data.</text>
</comment>
<dbReference type="Gene3D" id="1.10.3210.10">
    <property type="entry name" value="Hypothetical protein af1432"/>
    <property type="match status" value="1"/>
</dbReference>
<dbReference type="PANTHER" id="PTHR33525">
    <property type="match status" value="1"/>
</dbReference>
<evidence type="ECO:0000259" key="1">
    <source>
        <dbReference type="PROSITE" id="PS51833"/>
    </source>
</evidence>
<dbReference type="Pfam" id="PF08668">
    <property type="entry name" value="HDOD"/>
    <property type="match status" value="1"/>
</dbReference>
<evidence type="ECO:0000313" key="3">
    <source>
        <dbReference type="Proteomes" id="UP000440498"/>
    </source>
</evidence>
<dbReference type="InterPro" id="IPR003607">
    <property type="entry name" value="HD/PDEase_dom"/>
</dbReference>
<dbReference type="RefSeq" id="WP_152841606.1">
    <property type="nucleotide sequence ID" value="NZ_WHUG01000022.1"/>
</dbReference>
<dbReference type="InterPro" id="IPR052340">
    <property type="entry name" value="RNase_Y/CdgJ"/>
</dbReference>
<sequence length="274" mass="29306">MNLIENQIAIADVVRNIRDLPSLPAVVAELLASMEQDDIDLHALAAKIALDQALTAKTLRLANSSFYGMQSTVTTIQQAMAVLGFHSVRTLVTACGVIGGVPAVPGMALDFDAFWRHSIATAVCARTLARHMKQSPDTAFTAGLLHDLGTLVLATRFPAQYVAVEVWRLQHDSSVSAAQLAVFGIDHAEAGSALAAHWKFPRKIQEAITGHHDPDAPGAGQNIYLANLLAHALEDDGADAAPVWSTLGLDQDAQQEVLDTCRLVFNEMCQILVG</sequence>
<proteinExistence type="predicted"/>
<feature type="domain" description="HDOD" evidence="1">
    <location>
        <begin position="20"/>
        <end position="214"/>
    </location>
</feature>
<dbReference type="PROSITE" id="PS51833">
    <property type="entry name" value="HDOD"/>
    <property type="match status" value="1"/>
</dbReference>
<organism evidence="2 3">
    <name type="scientific">Rugamonas aquatica</name>
    <dbReference type="NCBI Taxonomy" id="2743357"/>
    <lineage>
        <taxon>Bacteria</taxon>
        <taxon>Pseudomonadati</taxon>
        <taxon>Pseudomonadota</taxon>
        <taxon>Betaproteobacteria</taxon>
        <taxon>Burkholderiales</taxon>
        <taxon>Oxalobacteraceae</taxon>
        <taxon>Telluria group</taxon>
        <taxon>Rugamonas</taxon>
    </lineage>
</organism>
<dbReference type="AlphaFoldDB" id="A0A6A7NBW6"/>
<dbReference type="SUPFAM" id="SSF109604">
    <property type="entry name" value="HD-domain/PDEase-like"/>
    <property type="match status" value="1"/>
</dbReference>
<keyword evidence="3" id="KW-1185">Reference proteome</keyword>
<evidence type="ECO:0000313" key="2">
    <source>
        <dbReference type="EMBL" id="MQA42508.1"/>
    </source>
</evidence>
<dbReference type="CDD" id="cd00077">
    <property type="entry name" value="HDc"/>
    <property type="match status" value="1"/>
</dbReference>
<protein>
    <submittedName>
        <fullName evidence="2">HDOD domain-containing protein</fullName>
    </submittedName>
</protein>